<dbReference type="EMBL" id="BARV01008136">
    <property type="protein sequence ID" value="GAI16676.1"/>
    <property type="molecule type" value="Genomic_DNA"/>
</dbReference>
<protein>
    <submittedName>
        <fullName evidence="1">Uncharacterized protein</fullName>
    </submittedName>
</protein>
<reference evidence="1" key="1">
    <citation type="journal article" date="2014" name="Front. Microbiol.">
        <title>High frequency of phylogenetically diverse reductive dehalogenase-homologous genes in deep subseafloor sedimentary metagenomes.</title>
        <authorList>
            <person name="Kawai M."/>
            <person name="Futagami T."/>
            <person name="Toyoda A."/>
            <person name="Takaki Y."/>
            <person name="Nishi S."/>
            <person name="Hori S."/>
            <person name="Arai W."/>
            <person name="Tsubouchi T."/>
            <person name="Morono Y."/>
            <person name="Uchiyama I."/>
            <person name="Ito T."/>
            <person name="Fujiyama A."/>
            <person name="Inagaki F."/>
            <person name="Takami H."/>
        </authorList>
    </citation>
    <scope>NUCLEOTIDE SEQUENCE</scope>
    <source>
        <strain evidence="1">Expedition CK06-06</strain>
    </source>
</reference>
<name>X1MF16_9ZZZZ</name>
<accession>X1MF16</accession>
<organism evidence="1">
    <name type="scientific">marine sediment metagenome</name>
    <dbReference type="NCBI Taxonomy" id="412755"/>
    <lineage>
        <taxon>unclassified sequences</taxon>
        <taxon>metagenomes</taxon>
        <taxon>ecological metagenomes</taxon>
    </lineage>
</organism>
<proteinExistence type="predicted"/>
<comment type="caution">
    <text evidence="1">The sequence shown here is derived from an EMBL/GenBank/DDBJ whole genome shotgun (WGS) entry which is preliminary data.</text>
</comment>
<evidence type="ECO:0000313" key="1">
    <source>
        <dbReference type="EMBL" id="GAI16676.1"/>
    </source>
</evidence>
<sequence length="64" mass="7561">MDLNHFIEILKFFIEVLESGRQFTHHDLRTLLESIVAKANNNNSSTNWFGMTSEFIEEWKSSKE</sequence>
<dbReference type="Gene3D" id="3.40.91.50">
    <property type="match status" value="1"/>
</dbReference>
<gene>
    <name evidence="1" type="ORF">S06H3_16442</name>
</gene>
<dbReference type="AlphaFoldDB" id="X1MF16"/>